<dbReference type="RefSeq" id="WP_216836555.1">
    <property type="nucleotide sequence ID" value="NZ_JAFNJS010000003.1"/>
</dbReference>
<dbReference type="EMBL" id="JBHRSB010000003">
    <property type="protein sequence ID" value="MFC3000460.1"/>
    <property type="molecule type" value="Genomic_DNA"/>
</dbReference>
<accession>A0ABV7BWH6</accession>
<evidence type="ECO:0000256" key="1">
    <source>
        <dbReference type="SAM" id="Phobius"/>
    </source>
</evidence>
<feature type="transmembrane region" description="Helical" evidence="1">
    <location>
        <begin position="44"/>
        <end position="65"/>
    </location>
</feature>
<name>A0ABV7BWH6_9PROT</name>
<evidence type="ECO:0000313" key="2">
    <source>
        <dbReference type="EMBL" id="MFC3000460.1"/>
    </source>
</evidence>
<dbReference type="Proteomes" id="UP001595420">
    <property type="component" value="Unassembled WGS sequence"/>
</dbReference>
<protein>
    <submittedName>
        <fullName evidence="2">Uncharacterized protein</fullName>
    </submittedName>
</protein>
<proteinExistence type="predicted"/>
<evidence type="ECO:0000313" key="3">
    <source>
        <dbReference type="Proteomes" id="UP001595420"/>
    </source>
</evidence>
<keyword evidence="3" id="KW-1185">Reference proteome</keyword>
<gene>
    <name evidence="2" type="ORF">ACFOD3_11190</name>
</gene>
<keyword evidence="1" id="KW-0472">Membrane</keyword>
<keyword evidence="1" id="KW-1133">Transmembrane helix</keyword>
<keyword evidence="1" id="KW-0812">Transmembrane</keyword>
<comment type="caution">
    <text evidence="2">The sequence shown here is derived from an EMBL/GenBank/DDBJ whole genome shotgun (WGS) entry which is preliminary data.</text>
</comment>
<organism evidence="2 3">
    <name type="scientific">Falsiroseomonas tokyonensis</name>
    <dbReference type="NCBI Taxonomy" id="430521"/>
    <lineage>
        <taxon>Bacteria</taxon>
        <taxon>Pseudomonadati</taxon>
        <taxon>Pseudomonadota</taxon>
        <taxon>Alphaproteobacteria</taxon>
        <taxon>Acetobacterales</taxon>
        <taxon>Roseomonadaceae</taxon>
        <taxon>Falsiroseomonas</taxon>
    </lineage>
</organism>
<reference evidence="3" key="1">
    <citation type="journal article" date="2019" name="Int. J. Syst. Evol. Microbiol.">
        <title>The Global Catalogue of Microorganisms (GCM) 10K type strain sequencing project: providing services to taxonomists for standard genome sequencing and annotation.</title>
        <authorList>
            <consortium name="The Broad Institute Genomics Platform"/>
            <consortium name="The Broad Institute Genome Sequencing Center for Infectious Disease"/>
            <person name="Wu L."/>
            <person name="Ma J."/>
        </authorList>
    </citation>
    <scope>NUCLEOTIDE SEQUENCE [LARGE SCALE GENOMIC DNA]</scope>
    <source>
        <strain evidence="3">CGMCC 1.16855</strain>
    </source>
</reference>
<sequence>MPIWIAEAVLAAGMGYALAGLAVAIAFLAFGIERVDPAARGAYGMRPLLLPGLALLWPLVIWRWARLAAGRG</sequence>
<feature type="transmembrane region" description="Helical" evidence="1">
    <location>
        <begin position="9"/>
        <end position="32"/>
    </location>
</feature>